<dbReference type="CDD" id="cd06580">
    <property type="entry name" value="TM_PBP1_transp_TpRbsC_like"/>
    <property type="match status" value="1"/>
</dbReference>
<feature type="transmembrane region" description="Helical" evidence="6">
    <location>
        <begin position="242"/>
        <end position="266"/>
    </location>
</feature>
<comment type="subcellular location">
    <subcellularLocation>
        <location evidence="1">Cell membrane</location>
        <topology evidence="1">Multi-pass membrane protein</topology>
    </subcellularLocation>
</comment>
<dbReference type="PATRIC" id="fig|1167006.5.peg.3728"/>
<evidence type="ECO:0000256" key="3">
    <source>
        <dbReference type="ARBA" id="ARBA00022692"/>
    </source>
</evidence>
<dbReference type="GO" id="GO:0005886">
    <property type="term" value="C:plasma membrane"/>
    <property type="evidence" value="ECO:0007669"/>
    <property type="project" value="UniProtKB-SubCell"/>
</dbReference>
<feature type="transmembrane region" description="Helical" evidence="6">
    <location>
        <begin position="322"/>
        <end position="340"/>
    </location>
</feature>
<dbReference type="InterPro" id="IPR001851">
    <property type="entry name" value="ABC_transp_permease"/>
</dbReference>
<dbReference type="EMBL" id="CP003985">
    <property type="protein sequence ID" value="AGF79983.1"/>
    <property type="molecule type" value="Genomic_DNA"/>
</dbReference>
<dbReference type="PANTHER" id="PTHR47089">
    <property type="entry name" value="ABC TRANSPORTER, PERMEASE PROTEIN"/>
    <property type="match status" value="1"/>
</dbReference>
<dbReference type="OrthoDB" id="9809785at2"/>
<evidence type="ECO:0000256" key="6">
    <source>
        <dbReference type="SAM" id="Phobius"/>
    </source>
</evidence>
<dbReference type="KEGG" id="dsf:UWK_03467"/>
<feature type="transmembrane region" description="Helical" evidence="6">
    <location>
        <begin position="82"/>
        <end position="102"/>
    </location>
</feature>
<evidence type="ECO:0000256" key="1">
    <source>
        <dbReference type="ARBA" id="ARBA00004651"/>
    </source>
</evidence>
<sequence>MKNLSGAKLTERAAFDILLGSILVLGFTALILFITGAPVLAAFQNIWLGAFASTTKMSQVLSVWIPLILCACGLLYTFKVNLWNIGIEGQIIMGAIFAMAALRVPGIESPLLRLFLAFLTSLLGGGIWGLLAGLLKTRGGVHEIFGGLGLNFVAQGFVLWLIFGPWKRPGIASMSGTELLGRELWLSTPPGWRMATAGLIIAISVIIITWLLLEKSHLGLNLRAVGQNPRAALLYRISPENYYLQSISIAGACAGLAGFLQVTAVYHRLIPSISSGYGYLALLVVLLAGYRIMLLPFLALFFASLNVGAVQLPIVLQLDSSLSGVIQGCCVLCALFILGIRQRRRQS</sequence>
<evidence type="ECO:0000256" key="4">
    <source>
        <dbReference type="ARBA" id="ARBA00022989"/>
    </source>
</evidence>
<keyword evidence="3 6" id="KW-0812">Transmembrane</keyword>
<dbReference type="PANTHER" id="PTHR47089:SF1">
    <property type="entry name" value="GUANOSINE ABC TRANSPORTER PERMEASE PROTEIN NUPP"/>
    <property type="match status" value="1"/>
</dbReference>
<evidence type="ECO:0000313" key="7">
    <source>
        <dbReference type="EMBL" id="AGF79983.1"/>
    </source>
</evidence>
<dbReference type="STRING" id="1167006.UWK_03467"/>
<accession>M1P972</accession>
<dbReference type="Pfam" id="PF02653">
    <property type="entry name" value="BPD_transp_2"/>
    <property type="match status" value="1"/>
</dbReference>
<feature type="transmembrane region" description="Helical" evidence="6">
    <location>
        <begin position="114"/>
        <end position="132"/>
    </location>
</feature>
<proteinExistence type="predicted"/>
<feature type="transmembrane region" description="Helical" evidence="6">
    <location>
        <begin position="20"/>
        <end position="48"/>
    </location>
</feature>
<organism evidence="7 8">
    <name type="scientific">Desulfocapsa sulfexigens (strain DSM 10523 / SB164P1)</name>
    <dbReference type="NCBI Taxonomy" id="1167006"/>
    <lineage>
        <taxon>Bacteria</taxon>
        <taxon>Pseudomonadati</taxon>
        <taxon>Thermodesulfobacteriota</taxon>
        <taxon>Desulfobulbia</taxon>
        <taxon>Desulfobulbales</taxon>
        <taxon>Desulfocapsaceae</taxon>
        <taxon>Desulfocapsa</taxon>
    </lineage>
</organism>
<reference evidence="8" key="1">
    <citation type="journal article" date="2013" name="Stand. Genomic Sci.">
        <title>Complete genome sequence of Desulfocapsa sulfexigens, a marine deltaproteobacterium specialized in disproportionating inorganic sulfur compounds.</title>
        <authorList>
            <person name="Finster K.W."/>
            <person name="Kjeldsen K.U."/>
            <person name="Kube M."/>
            <person name="Reinhardt R."/>
            <person name="Mussmann M."/>
            <person name="Amann R."/>
            <person name="Schreiber L."/>
        </authorList>
    </citation>
    <scope>NUCLEOTIDE SEQUENCE [LARGE SCALE GENOMIC DNA]</scope>
    <source>
        <strain evidence="8">DSM 10523 / SB164P1</strain>
    </source>
</reference>
<feature type="transmembrane region" description="Helical" evidence="6">
    <location>
        <begin position="192"/>
        <end position="213"/>
    </location>
</feature>
<evidence type="ECO:0000256" key="5">
    <source>
        <dbReference type="ARBA" id="ARBA00023136"/>
    </source>
</evidence>
<evidence type="ECO:0000313" key="8">
    <source>
        <dbReference type="Proteomes" id="UP000011721"/>
    </source>
</evidence>
<dbReference type="GO" id="GO:0022857">
    <property type="term" value="F:transmembrane transporter activity"/>
    <property type="evidence" value="ECO:0007669"/>
    <property type="project" value="InterPro"/>
</dbReference>
<dbReference type="HOGENOM" id="CLU_040769_0_0_7"/>
<evidence type="ECO:0000256" key="2">
    <source>
        <dbReference type="ARBA" id="ARBA00022475"/>
    </source>
</evidence>
<keyword evidence="2" id="KW-1003">Cell membrane</keyword>
<feature type="transmembrane region" description="Helical" evidence="6">
    <location>
        <begin position="60"/>
        <end position="76"/>
    </location>
</feature>
<dbReference type="eggNOG" id="COG4603">
    <property type="taxonomic scope" value="Bacteria"/>
</dbReference>
<keyword evidence="4 6" id="KW-1133">Transmembrane helix</keyword>
<dbReference type="RefSeq" id="WP_015405665.1">
    <property type="nucleotide sequence ID" value="NC_020304.1"/>
</dbReference>
<protein>
    <submittedName>
        <fullName evidence="7">ABC-type uncharacterized transport system, permease component</fullName>
    </submittedName>
</protein>
<keyword evidence="8" id="KW-1185">Reference proteome</keyword>
<feature type="transmembrane region" description="Helical" evidence="6">
    <location>
        <begin position="144"/>
        <end position="163"/>
    </location>
</feature>
<gene>
    <name evidence="7" type="ordered locus">UWK_03467</name>
</gene>
<keyword evidence="5 6" id="KW-0472">Membrane</keyword>
<dbReference type="AlphaFoldDB" id="M1P972"/>
<dbReference type="Proteomes" id="UP000011721">
    <property type="component" value="Chromosome"/>
</dbReference>
<name>M1P972_DESSD</name>